<comment type="caution">
    <text evidence="1">The sequence shown here is derived from an EMBL/GenBank/DDBJ whole genome shotgun (WGS) entry which is preliminary data.</text>
</comment>
<evidence type="ECO:0000313" key="2">
    <source>
        <dbReference type="Proteomes" id="UP000823399"/>
    </source>
</evidence>
<dbReference type="Pfam" id="PF00491">
    <property type="entry name" value="Arginase"/>
    <property type="match status" value="1"/>
</dbReference>
<dbReference type="SUPFAM" id="SSF52768">
    <property type="entry name" value="Arginase/deacetylase"/>
    <property type="match status" value="1"/>
</dbReference>
<proteinExistence type="predicted"/>
<dbReference type="RefSeq" id="XP_041299757.1">
    <property type="nucleotide sequence ID" value="XM_041435150.1"/>
</dbReference>
<organism evidence="1 2">
    <name type="scientific">Suillus discolor</name>
    <dbReference type="NCBI Taxonomy" id="1912936"/>
    <lineage>
        <taxon>Eukaryota</taxon>
        <taxon>Fungi</taxon>
        <taxon>Dikarya</taxon>
        <taxon>Basidiomycota</taxon>
        <taxon>Agaricomycotina</taxon>
        <taxon>Agaricomycetes</taxon>
        <taxon>Agaricomycetidae</taxon>
        <taxon>Boletales</taxon>
        <taxon>Suillineae</taxon>
        <taxon>Suillaceae</taxon>
        <taxon>Suillus</taxon>
    </lineage>
</organism>
<protein>
    <submittedName>
        <fullName evidence="1">Uncharacterized protein</fullName>
    </submittedName>
</protein>
<evidence type="ECO:0000313" key="1">
    <source>
        <dbReference type="EMBL" id="KAG2119931.1"/>
    </source>
</evidence>
<sequence>MSLRLIGICKVVKMALDYVDRPIHLSFDIDALGPSVAPNADKSVICLHAFDDVVRTEIPSDGGGHSTLTYADILYIVYPVPLGLGTTKTSICCRNVQVHDG</sequence>
<dbReference type="AlphaFoldDB" id="A0A9P7K0Q5"/>
<reference evidence="1" key="1">
    <citation type="journal article" date="2020" name="New Phytol.">
        <title>Comparative genomics reveals dynamic genome evolution in host specialist ectomycorrhizal fungi.</title>
        <authorList>
            <person name="Lofgren L.A."/>
            <person name="Nguyen N.H."/>
            <person name="Vilgalys R."/>
            <person name="Ruytinx J."/>
            <person name="Liao H.L."/>
            <person name="Branco S."/>
            <person name="Kuo A."/>
            <person name="LaButti K."/>
            <person name="Lipzen A."/>
            <person name="Andreopoulos W."/>
            <person name="Pangilinan J."/>
            <person name="Riley R."/>
            <person name="Hundley H."/>
            <person name="Na H."/>
            <person name="Barry K."/>
            <person name="Grigoriev I.V."/>
            <person name="Stajich J.E."/>
            <person name="Kennedy P.G."/>
        </authorList>
    </citation>
    <scope>NUCLEOTIDE SEQUENCE</scope>
    <source>
        <strain evidence="1">FC423</strain>
    </source>
</reference>
<dbReference type="Gene3D" id="3.40.800.10">
    <property type="entry name" value="Ureohydrolase domain"/>
    <property type="match status" value="1"/>
</dbReference>
<dbReference type="InterPro" id="IPR006035">
    <property type="entry name" value="Ureohydrolase"/>
</dbReference>
<name>A0A9P7K0Q5_9AGAM</name>
<dbReference type="GeneID" id="64697409"/>
<dbReference type="EMBL" id="JABBWM010000002">
    <property type="protein sequence ID" value="KAG2119931.1"/>
    <property type="molecule type" value="Genomic_DNA"/>
</dbReference>
<accession>A0A9P7K0Q5</accession>
<dbReference type="InterPro" id="IPR023696">
    <property type="entry name" value="Ureohydrolase_dom_sf"/>
</dbReference>
<gene>
    <name evidence="1" type="ORF">F5147DRAFT_666027</name>
</gene>
<dbReference type="OrthoDB" id="2692798at2759"/>
<dbReference type="Proteomes" id="UP000823399">
    <property type="component" value="Unassembled WGS sequence"/>
</dbReference>
<dbReference type="GO" id="GO:0046872">
    <property type="term" value="F:metal ion binding"/>
    <property type="evidence" value="ECO:0007669"/>
    <property type="project" value="InterPro"/>
</dbReference>
<keyword evidence="2" id="KW-1185">Reference proteome</keyword>